<feature type="region of interest" description="Disordered" evidence="1">
    <location>
        <begin position="635"/>
        <end position="683"/>
    </location>
</feature>
<dbReference type="VEuPathDB" id="TrichDB:TRFO_37813"/>
<reference evidence="2" key="1">
    <citation type="submission" date="2016-10" db="EMBL/GenBank/DDBJ databases">
        <authorList>
            <person name="Benchimol M."/>
            <person name="Almeida L.G."/>
            <person name="Vasconcelos A.T."/>
            <person name="Perreira-Neves A."/>
            <person name="Rosa I.A."/>
            <person name="Tasca T."/>
            <person name="Bogo M.R."/>
            <person name="de Souza W."/>
        </authorList>
    </citation>
    <scope>NUCLEOTIDE SEQUENCE [LARGE SCALE GENOMIC DNA]</scope>
    <source>
        <strain evidence="2">K</strain>
    </source>
</reference>
<dbReference type="GeneID" id="94846359"/>
<dbReference type="Proteomes" id="UP000179807">
    <property type="component" value="Unassembled WGS sequence"/>
</dbReference>
<feature type="compositionally biased region" description="Polar residues" evidence="1">
    <location>
        <begin position="654"/>
        <end position="672"/>
    </location>
</feature>
<name>A0A1J4JA49_9EUKA</name>
<evidence type="ECO:0000313" key="3">
    <source>
        <dbReference type="Proteomes" id="UP000179807"/>
    </source>
</evidence>
<protein>
    <submittedName>
        <fullName evidence="2">Uncharacterized protein</fullName>
    </submittedName>
</protein>
<dbReference type="OrthoDB" id="10645352at2759"/>
<gene>
    <name evidence="2" type="ORF">TRFO_37813</name>
</gene>
<accession>A0A1J4JA49</accession>
<feature type="compositionally biased region" description="Polar residues" evidence="1">
    <location>
        <begin position="635"/>
        <end position="647"/>
    </location>
</feature>
<evidence type="ECO:0000313" key="2">
    <source>
        <dbReference type="EMBL" id="OHS96062.1"/>
    </source>
</evidence>
<dbReference type="AlphaFoldDB" id="A0A1J4JA49"/>
<feature type="compositionally biased region" description="Low complexity" evidence="1">
    <location>
        <begin position="469"/>
        <end position="489"/>
    </location>
</feature>
<dbReference type="RefSeq" id="XP_068349199.1">
    <property type="nucleotide sequence ID" value="XM_068511655.1"/>
</dbReference>
<evidence type="ECO:0000256" key="1">
    <source>
        <dbReference type="SAM" id="MobiDB-lite"/>
    </source>
</evidence>
<keyword evidence="3" id="KW-1185">Reference proteome</keyword>
<feature type="compositionally biased region" description="Polar residues" evidence="1">
    <location>
        <begin position="448"/>
        <end position="468"/>
    </location>
</feature>
<feature type="region of interest" description="Disordered" evidence="1">
    <location>
        <begin position="448"/>
        <end position="489"/>
    </location>
</feature>
<organism evidence="2 3">
    <name type="scientific">Tritrichomonas foetus</name>
    <dbReference type="NCBI Taxonomy" id="1144522"/>
    <lineage>
        <taxon>Eukaryota</taxon>
        <taxon>Metamonada</taxon>
        <taxon>Parabasalia</taxon>
        <taxon>Tritrichomonadida</taxon>
        <taxon>Tritrichomonadidae</taxon>
        <taxon>Tritrichomonas</taxon>
    </lineage>
</organism>
<sequence>MSAQKITELLHNHAMIDYNLISDSLSDILCEMCQLINDQGIEIDILKKEIPKFAIKAEIDEKMKIEKETITSVQTGMTNVSEATKQKFDTIAQTIQLNVNKINSQFVEMKKQIDTDIDDKYKELQGEFYIANQQIKDLTASMQKHKTMIDENAKTIGNIQEFLNKGQDQTLETLSAKITTLSEKVERIDSTHHADKKTNDAYIESIKNDLEKFKEVSSSEFKFLEGDLKELRRLVVDAPSIDLDGVTDTEALIRAIQRDSRRIDGFNETINGIRDENNEMRSLFTELTNGFQKLQLNVMDFVTEHNRAKKDIIALTQDNSEQCRTLNKNFGTCFSNIQNVLDTTLNGMNLVSNTFVQIFSFLGKITTRPLPMFTAFDDSLLEFQRLSDSINAQNERFDEINKNEEKKTPRIVPNNTFKVPMVTIAQVPEAMASKQSALHKLEFNISTKPASSNSENTPANNENQFSETNSVTSRNSSSRSNHSRIANNRIMNTGVDLELRQNVKDLQSKVDESLATVTHLKDTVEAKIERKTDTVAMERMMDKIRVMISKLRDQVNTQNKTIMTCVQRNEAETLIQQVLNTMNTGGETAAGANHFECLMCGRPKSSLTGNLPRLSNVSQSSQNPYEVLYGKSFESSTQSGAFPSTSQSERRNAFATSQSDRPRFTAQSNNVASRMKTPLLRKI</sequence>
<proteinExistence type="predicted"/>
<comment type="caution">
    <text evidence="2">The sequence shown here is derived from an EMBL/GenBank/DDBJ whole genome shotgun (WGS) entry which is preliminary data.</text>
</comment>
<dbReference type="EMBL" id="MLAK01001203">
    <property type="protein sequence ID" value="OHS96062.1"/>
    <property type="molecule type" value="Genomic_DNA"/>
</dbReference>